<dbReference type="SUPFAM" id="SSF53218">
    <property type="entry name" value="Molybdenum cofactor biosynthesis proteins"/>
    <property type="match status" value="1"/>
</dbReference>
<dbReference type="Pfam" id="PF00994">
    <property type="entry name" value="MoCF_biosynth"/>
    <property type="match status" value="1"/>
</dbReference>
<dbReference type="AlphaFoldDB" id="A0A4R6YNJ8"/>
<feature type="domain" description="MoaB/Mog" evidence="12">
    <location>
        <begin position="190"/>
        <end position="327"/>
    </location>
</feature>
<dbReference type="Pfam" id="PF03453">
    <property type="entry name" value="MoeA_N"/>
    <property type="match status" value="1"/>
</dbReference>
<dbReference type="NCBIfam" id="NF045515">
    <property type="entry name" value="Glp_gephyrin"/>
    <property type="match status" value="1"/>
</dbReference>
<evidence type="ECO:0000256" key="3">
    <source>
        <dbReference type="ARBA" id="ARBA00005046"/>
    </source>
</evidence>
<dbReference type="GO" id="GO:0046872">
    <property type="term" value="F:metal ion binding"/>
    <property type="evidence" value="ECO:0007669"/>
    <property type="project" value="UniProtKB-UniRule"/>
</dbReference>
<keyword evidence="7 11" id="KW-0479">Metal-binding</keyword>
<evidence type="ECO:0000313" key="14">
    <source>
        <dbReference type="Proteomes" id="UP000295293"/>
    </source>
</evidence>
<dbReference type="InterPro" id="IPR036135">
    <property type="entry name" value="MoeA_linker/N_sf"/>
</dbReference>
<dbReference type="GO" id="GO:0061599">
    <property type="term" value="F:molybdopterin molybdotransferase activity"/>
    <property type="evidence" value="ECO:0007669"/>
    <property type="project" value="UniProtKB-UniRule"/>
</dbReference>
<dbReference type="InterPro" id="IPR038987">
    <property type="entry name" value="MoeA-like"/>
</dbReference>
<keyword evidence="5 11" id="KW-0500">Molybdenum</keyword>
<dbReference type="PANTHER" id="PTHR10192">
    <property type="entry name" value="MOLYBDOPTERIN BIOSYNTHESIS PROTEIN"/>
    <property type="match status" value="1"/>
</dbReference>
<sequence>MPPTDASPPPLSLISVDEARERVMWRARERPLGLETLDLAAALQRSLGEDVFVPLDVPAFANSAMDGFALRGEDLPADGERRFALVGTRLAGDGREAAVGPGQCLRITTGAPLPQGADTVVIKENVRVDGAEVIVAAGEMPGGNTRAAGEDYRRGELAFAAGTCLTPARLGALASFGLSRIAVARSPRAVLLTTGDEIVAPGEALQHGEIYNSNRYSLGALLRREGVELLRSEHVRDDPAALRDALQRAAAEADLVLSSGGVSAGEADFLPQLLAQVGSVDFWKVRMKPGMPLLFGRCGAALVFCLPGNPVSGMATFLALVRPALEVWAGRDPLAAGRWYARLAQPLQKNHRRAEFQRATRECRSDGTLWVTPRPQQGSGVLRSVAEADCLIFLAEAPQSLQAGDCVEILPLS</sequence>
<reference evidence="13 14" key="1">
    <citation type="submission" date="2019-03" db="EMBL/GenBank/DDBJ databases">
        <title>Genomic Encyclopedia of Type Strains, Phase IV (KMG-IV): sequencing the most valuable type-strain genomes for metagenomic binning, comparative biology and taxonomic classification.</title>
        <authorList>
            <person name="Goeker M."/>
        </authorList>
    </citation>
    <scope>NUCLEOTIDE SEQUENCE [LARGE SCALE GENOMIC DNA]</scope>
    <source>
        <strain evidence="13 14">DSM 21667</strain>
    </source>
</reference>
<evidence type="ECO:0000256" key="10">
    <source>
        <dbReference type="ARBA" id="ARBA00047317"/>
    </source>
</evidence>
<dbReference type="Gene3D" id="2.170.190.11">
    <property type="entry name" value="Molybdopterin biosynthesis moea protein, domain 3"/>
    <property type="match status" value="1"/>
</dbReference>
<comment type="pathway">
    <text evidence="3 11">Cofactor biosynthesis; molybdopterin biosynthesis.</text>
</comment>
<dbReference type="Pfam" id="PF03454">
    <property type="entry name" value="MoeA_C"/>
    <property type="match status" value="1"/>
</dbReference>
<dbReference type="GO" id="GO:0005829">
    <property type="term" value="C:cytosol"/>
    <property type="evidence" value="ECO:0007669"/>
    <property type="project" value="TreeGrafter"/>
</dbReference>
<dbReference type="FunFam" id="3.40.980.10:FF:000004">
    <property type="entry name" value="Molybdopterin molybdenumtransferase"/>
    <property type="match status" value="1"/>
</dbReference>
<accession>A0A4R6YNJ8</accession>
<gene>
    <name evidence="13" type="ORF">DFR29_11795</name>
</gene>
<dbReference type="RefSeq" id="WP_133821043.1">
    <property type="nucleotide sequence ID" value="NZ_SNZH01000017.1"/>
</dbReference>
<dbReference type="NCBIfam" id="TIGR00177">
    <property type="entry name" value="molyb_syn"/>
    <property type="match status" value="1"/>
</dbReference>
<keyword evidence="8 11" id="KW-0460">Magnesium</keyword>
<dbReference type="EC" id="2.10.1.1" evidence="11"/>
<dbReference type="InterPro" id="IPR036688">
    <property type="entry name" value="MoeA_C_domain_IV_sf"/>
</dbReference>
<dbReference type="InterPro" id="IPR005111">
    <property type="entry name" value="MoeA_C_domain_IV"/>
</dbReference>
<dbReference type="Gene3D" id="2.40.340.10">
    <property type="entry name" value="MoeA, C-terminal, domain IV"/>
    <property type="match status" value="1"/>
</dbReference>
<dbReference type="InterPro" id="IPR001453">
    <property type="entry name" value="MoaB/Mog_dom"/>
</dbReference>
<evidence type="ECO:0000256" key="8">
    <source>
        <dbReference type="ARBA" id="ARBA00022842"/>
    </source>
</evidence>
<dbReference type="OrthoDB" id="9804758at2"/>
<dbReference type="EMBL" id="SNZH01000017">
    <property type="protein sequence ID" value="TDR39190.1"/>
    <property type="molecule type" value="Genomic_DNA"/>
</dbReference>
<evidence type="ECO:0000313" key="13">
    <source>
        <dbReference type="EMBL" id="TDR39190.1"/>
    </source>
</evidence>
<dbReference type="Proteomes" id="UP000295293">
    <property type="component" value="Unassembled WGS sequence"/>
</dbReference>
<comment type="similarity">
    <text evidence="4 11">Belongs to the MoeA family.</text>
</comment>
<comment type="cofactor">
    <cofactor evidence="1 11">
        <name>Mg(2+)</name>
        <dbReference type="ChEBI" id="CHEBI:18420"/>
    </cofactor>
</comment>
<dbReference type="SUPFAM" id="SSF63867">
    <property type="entry name" value="MoeA C-terminal domain-like"/>
    <property type="match status" value="1"/>
</dbReference>
<dbReference type="SMART" id="SM00852">
    <property type="entry name" value="MoCF_biosynth"/>
    <property type="match status" value="1"/>
</dbReference>
<proteinExistence type="inferred from homology"/>
<comment type="catalytic activity">
    <reaction evidence="10">
        <text>adenylyl-molybdopterin + molybdate = Mo-molybdopterin + AMP + H(+)</text>
        <dbReference type="Rhea" id="RHEA:35047"/>
        <dbReference type="ChEBI" id="CHEBI:15378"/>
        <dbReference type="ChEBI" id="CHEBI:36264"/>
        <dbReference type="ChEBI" id="CHEBI:62727"/>
        <dbReference type="ChEBI" id="CHEBI:71302"/>
        <dbReference type="ChEBI" id="CHEBI:456215"/>
        <dbReference type="EC" id="2.10.1.1"/>
    </reaction>
</comment>
<evidence type="ECO:0000256" key="1">
    <source>
        <dbReference type="ARBA" id="ARBA00001946"/>
    </source>
</evidence>
<keyword evidence="14" id="KW-1185">Reference proteome</keyword>
<dbReference type="InterPro" id="IPR036425">
    <property type="entry name" value="MoaB/Mog-like_dom_sf"/>
</dbReference>
<evidence type="ECO:0000256" key="11">
    <source>
        <dbReference type="RuleBase" id="RU365090"/>
    </source>
</evidence>
<dbReference type="Gene3D" id="3.90.105.10">
    <property type="entry name" value="Molybdopterin biosynthesis moea protein, domain 2"/>
    <property type="match status" value="1"/>
</dbReference>
<dbReference type="CDD" id="cd00887">
    <property type="entry name" value="MoeA"/>
    <property type="match status" value="1"/>
</dbReference>
<dbReference type="SUPFAM" id="SSF63882">
    <property type="entry name" value="MoeA N-terminal region -like"/>
    <property type="match status" value="1"/>
</dbReference>
<evidence type="ECO:0000256" key="4">
    <source>
        <dbReference type="ARBA" id="ARBA00010763"/>
    </source>
</evidence>
<keyword evidence="9 11" id="KW-0501">Molybdenum cofactor biosynthesis</keyword>
<evidence type="ECO:0000256" key="2">
    <source>
        <dbReference type="ARBA" id="ARBA00002901"/>
    </source>
</evidence>
<evidence type="ECO:0000259" key="12">
    <source>
        <dbReference type="SMART" id="SM00852"/>
    </source>
</evidence>
<evidence type="ECO:0000256" key="7">
    <source>
        <dbReference type="ARBA" id="ARBA00022723"/>
    </source>
</evidence>
<name>A0A4R6YNJ8_9GAMM</name>
<evidence type="ECO:0000256" key="6">
    <source>
        <dbReference type="ARBA" id="ARBA00022679"/>
    </source>
</evidence>
<dbReference type="UniPathway" id="UPA00344"/>
<organism evidence="13 14">
    <name type="scientific">Tahibacter aquaticus</name>
    <dbReference type="NCBI Taxonomy" id="520092"/>
    <lineage>
        <taxon>Bacteria</taxon>
        <taxon>Pseudomonadati</taxon>
        <taxon>Pseudomonadota</taxon>
        <taxon>Gammaproteobacteria</taxon>
        <taxon>Lysobacterales</taxon>
        <taxon>Rhodanobacteraceae</taxon>
        <taxon>Tahibacter</taxon>
    </lineage>
</organism>
<dbReference type="InterPro" id="IPR005110">
    <property type="entry name" value="MoeA_linker/N"/>
</dbReference>
<comment type="caution">
    <text evidence="13">The sequence shown here is derived from an EMBL/GenBank/DDBJ whole genome shotgun (WGS) entry which is preliminary data.</text>
</comment>
<dbReference type="Gene3D" id="3.40.980.10">
    <property type="entry name" value="MoaB/Mog-like domain"/>
    <property type="match status" value="1"/>
</dbReference>
<comment type="function">
    <text evidence="2 11">Catalyzes the insertion of molybdate into adenylated molybdopterin with the concomitant release of AMP.</text>
</comment>
<dbReference type="PANTHER" id="PTHR10192:SF5">
    <property type="entry name" value="GEPHYRIN"/>
    <property type="match status" value="1"/>
</dbReference>
<evidence type="ECO:0000256" key="9">
    <source>
        <dbReference type="ARBA" id="ARBA00023150"/>
    </source>
</evidence>
<dbReference type="GO" id="GO:0006777">
    <property type="term" value="P:Mo-molybdopterin cofactor biosynthetic process"/>
    <property type="evidence" value="ECO:0007669"/>
    <property type="project" value="UniProtKB-UniRule"/>
</dbReference>
<keyword evidence="6 11" id="KW-0808">Transferase</keyword>
<evidence type="ECO:0000256" key="5">
    <source>
        <dbReference type="ARBA" id="ARBA00022505"/>
    </source>
</evidence>
<protein>
    <recommendedName>
        <fullName evidence="11">Molybdopterin molybdenumtransferase</fullName>
        <ecNumber evidence="11">2.10.1.1</ecNumber>
    </recommendedName>
</protein>